<sequence length="542" mass="61096">MHSFEHVIHCLDQSIRQFMQTTPIGGLMVALTDRHHLLHTAQYGYADIAAQVPVTAETRFEICSITKTFTSLAVMQQYEAGTLDIHAPITSYLPWFQVHSTYEEPITAHHLMSHTAGLVAGSERSLGSRHAIWLLRETELASAPGTAFHYSDVGYETLGALLETVLGQRFPAILQRQILDPLDMRSSFPSNTYESRNVLALGYHSFYDDRPSHRSYPLVPAPWFEYESPAGCILSTATDMAAYLRMYLNRGQGPHGRLFSEKSFDLMTQVIAPGTFGQIGYGLFTQKVDGHLYINHPGGMLGYESMMLGNLDEGVGIVILLSGKCWPWPWQLAHYALSLLRATNQEQEGAVMTAPDEPKKIANAGDYTGTFTGSNGVLTFIAENDQVILLYQGNNVILEERWPDTFFIPHPDFASFFGHFERANGQIVEFEHGASWWTHKRYTGPYTFVSPPEWNAYPGHYMSESPWTGHVRIILRKGHLYLVESEGYERELVHLGEKYFGYKRNRASTALPERVRFDAIIDGQAWCLTLAGNDSFIRVRTP</sequence>
<dbReference type="EMBL" id="BNJK01000001">
    <property type="protein sequence ID" value="GHO90660.1"/>
    <property type="molecule type" value="Genomic_DNA"/>
</dbReference>
<dbReference type="InterPro" id="IPR001466">
    <property type="entry name" value="Beta-lactam-related"/>
</dbReference>
<keyword evidence="3" id="KW-1185">Reference proteome</keyword>
<dbReference type="PANTHER" id="PTHR46825">
    <property type="entry name" value="D-ALANYL-D-ALANINE-CARBOXYPEPTIDASE/ENDOPEPTIDASE AMPH"/>
    <property type="match status" value="1"/>
</dbReference>
<organism evidence="2 3">
    <name type="scientific">Reticulibacter mediterranei</name>
    <dbReference type="NCBI Taxonomy" id="2778369"/>
    <lineage>
        <taxon>Bacteria</taxon>
        <taxon>Bacillati</taxon>
        <taxon>Chloroflexota</taxon>
        <taxon>Ktedonobacteria</taxon>
        <taxon>Ktedonobacterales</taxon>
        <taxon>Reticulibacteraceae</taxon>
        <taxon>Reticulibacter</taxon>
    </lineage>
</organism>
<protein>
    <recommendedName>
        <fullName evidence="1">Beta-lactamase-related domain-containing protein</fullName>
    </recommendedName>
</protein>
<gene>
    <name evidence="2" type="ORF">KSF_007080</name>
</gene>
<dbReference type="Pfam" id="PF00144">
    <property type="entry name" value="Beta-lactamase"/>
    <property type="match status" value="1"/>
</dbReference>
<dbReference type="InterPro" id="IPR012338">
    <property type="entry name" value="Beta-lactam/transpept-like"/>
</dbReference>
<comment type="caution">
    <text evidence="2">The sequence shown here is derived from an EMBL/GenBank/DDBJ whole genome shotgun (WGS) entry which is preliminary data.</text>
</comment>
<dbReference type="InterPro" id="IPR050491">
    <property type="entry name" value="AmpC-like"/>
</dbReference>
<feature type="domain" description="Beta-lactamase-related" evidence="1">
    <location>
        <begin position="11"/>
        <end position="327"/>
    </location>
</feature>
<evidence type="ECO:0000313" key="2">
    <source>
        <dbReference type="EMBL" id="GHO90660.1"/>
    </source>
</evidence>
<reference evidence="2" key="1">
    <citation type="submission" date="2020-10" db="EMBL/GenBank/DDBJ databases">
        <title>Taxonomic study of unclassified bacteria belonging to the class Ktedonobacteria.</title>
        <authorList>
            <person name="Yabe S."/>
            <person name="Wang C.M."/>
            <person name="Zheng Y."/>
            <person name="Sakai Y."/>
            <person name="Cavaletti L."/>
            <person name="Monciardini P."/>
            <person name="Donadio S."/>
        </authorList>
    </citation>
    <scope>NUCLEOTIDE SEQUENCE</scope>
    <source>
        <strain evidence="2">ID150040</strain>
    </source>
</reference>
<dbReference type="PANTHER" id="PTHR46825:SF9">
    <property type="entry name" value="BETA-LACTAMASE-RELATED DOMAIN-CONTAINING PROTEIN"/>
    <property type="match status" value="1"/>
</dbReference>
<evidence type="ECO:0000259" key="1">
    <source>
        <dbReference type="Pfam" id="PF00144"/>
    </source>
</evidence>
<name>A0A8J3IH65_9CHLR</name>
<dbReference type="AlphaFoldDB" id="A0A8J3IH65"/>
<dbReference type="Gene3D" id="3.40.710.10">
    <property type="entry name" value="DD-peptidase/beta-lactamase superfamily"/>
    <property type="match status" value="1"/>
</dbReference>
<dbReference type="Proteomes" id="UP000597444">
    <property type="component" value="Unassembled WGS sequence"/>
</dbReference>
<accession>A0A8J3IH65</accession>
<dbReference type="RefSeq" id="WP_220201609.1">
    <property type="nucleotide sequence ID" value="NZ_BNJK01000001.1"/>
</dbReference>
<proteinExistence type="predicted"/>
<evidence type="ECO:0000313" key="3">
    <source>
        <dbReference type="Proteomes" id="UP000597444"/>
    </source>
</evidence>
<dbReference type="SUPFAM" id="SSF56601">
    <property type="entry name" value="beta-lactamase/transpeptidase-like"/>
    <property type="match status" value="1"/>
</dbReference>